<evidence type="ECO:0000256" key="1">
    <source>
        <dbReference type="ARBA" id="ARBA00007074"/>
    </source>
</evidence>
<dbReference type="AlphaFoldDB" id="A0A4Z1RKG2"/>
<protein>
    <submittedName>
        <fullName evidence="7">NlpC-P60 family protein</fullName>
    </submittedName>
</protein>
<keyword evidence="8" id="KW-1185">Reference proteome</keyword>
<evidence type="ECO:0000313" key="7">
    <source>
        <dbReference type="EMBL" id="TKS55237.1"/>
    </source>
</evidence>
<dbReference type="EMBL" id="SPUH01000001">
    <property type="protein sequence ID" value="TKS55237.1"/>
    <property type="molecule type" value="Genomic_DNA"/>
</dbReference>
<dbReference type="Pfam" id="PF12913">
    <property type="entry name" value="SH3_6"/>
    <property type="match status" value="1"/>
</dbReference>
<evidence type="ECO:0000256" key="3">
    <source>
        <dbReference type="ARBA" id="ARBA00022801"/>
    </source>
</evidence>
<evidence type="ECO:0000256" key="2">
    <source>
        <dbReference type="ARBA" id="ARBA00022670"/>
    </source>
</evidence>
<keyword evidence="2" id="KW-0645">Protease</keyword>
<gene>
    <name evidence="7" type="ORF">E4582_01740</name>
</gene>
<dbReference type="InterPro" id="IPR000064">
    <property type="entry name" value="NLP_P60_dom"/>
</dbReference>
<dbReference type="GO" id="GO:0006508">
    <property type="term" value="P:proteolysis"/>
    <property type="evidence" value="ECO:0007669"/>
    <property type="project" value="UniProtKB-KW"/>
</dbReference>
<name>A0A4Z1RKG2_9GAMM</name>
<dbReference type="GO" id="GO:0008234">
    <property type="term" value="F:cysteine-type peptidase activity"/>
    <property type="evidence" value="ECO:0007669"/>
    <property type="project" value="UniProtKB-KW"/>
</dbReference>
<feature type="signal peptide" evidence="5">
    <location>
        <begin position="1"/>
        <end position="39"/>
    </location>
</feature>
<sequence length="486" mass="53341">MDVRRARRGTAMNLRPNIHVPARALCIALLLATSALASAREPIATTVAAVPAHGIIGVEERHLDPGHWIRLLGADAERPYLDADAIAAHNARLLAEDDSVRDMAEFPLEVDGAQVRAWIEALSERPTAERYDVEGKPVERGFFDTLERDMALDAIPDRVQPRFGLAVDRADLRAFPTTRRIFSTAGDVDIDRLQESGLFPGDALAVLHTTADGSWSFVASDRYLAWMETSRLATGTREQTAAYRNRTPSLLVTGATARTVFNPVRPDISELQLDMGVRVPVLADWPADGQVHGQHPAFGHVIELPARRADGSLEFVPALLPRTAEVAAEPLPLTPANLIRQGFRFLGERYGWGHSFNARDCSGFVSEIYRSMGVQLPRNTRDQAVSPAFDKTVLSAESTREERLAAVADMQVGDLIYIPGHVMMMIGRDNGMTYVIHDTSGTGYRGADGDYVRMSLSGVVVTALEPMMSGRETDTIDRITSIVRIR</sequence>
<comment type="caution">
    <text evidence="7">The sequence shown here is derived from an EMBL/GenBank/DDBJ whole genome shotgun (WGS) entry which is preliminary data.</text>
</comment>
<dbReference type="InterPro" id="IPR038765">
    <property type="entry name" value="Papain-like_cys_pep_sf"/>
</dbReference>
<accession>A0A4Z1RKG2</accession>
<dbReference type="InterPro" id="IPR027017">
    <property type="entry name" value="P60_peptidase_YkfC"/>
</dbReference>
<keyword evidence="3" id="KW-0378">Hydrolase</keyword>
<keyword evidence="4" id="KW-0788">Thiol protease</keyword>
<organism evidence="7 8">
    <name type="scientific">Luteimonas yindakuii</name>
    <dbReference type="NCBI Taxonomy" id="2565782"/>
    <lineage>
        <taxon>Bacteria</taxon>
        <taxon>Pseudomonadati</taxon>
        <taxon>Pseudomonadota</taxon>
        <taxon>Gammaproteobacteria</taxon>
        <taxon>Lysobacterales</taxon>
        <taxon>Lysobacteraceae</taxon>
        <taxon>Luteimonas</taxon>
    </lineage>
</organism>
<dbReference type="SUPFAM" id="SSF54001">
    <property type="entry name" value="Cysteine proteinases"/>
    <property type="match status" value="1"/>
</dbReference>
<evidence type="ECO:0000259" key="6">
    <source>
        <dbReference type="PROSITE" id="PS51935"/>
    </source>
</evidence>
<reference evidence="7 8" key="1">
    <citation type="submission" date="2019-01" db="EMBL/GenBank/DDBJ databases">
        <authorList>
            <person name="Zhang S."/>
        </authorList>
    </citation>
    <scope>NUCLEOTIDE SEQUENCE [LARGE SCALE GENOMIC DNA]</scope>
    <source>
        <strain evidence="7 8">1626</strain>
    </source>
</reference>
<feature type="chain" id="PRO_5021336856" evidence="5">
    <location>
        <begin position="40"/>
        <end position="486"/>
    </location>
</feature>
<feature type="domain" description="NlpC/P60" evidence="6">
    <location>
        <begin position="332"/>
        <end position="468"/>
    </location>
</feature>
<dbReference type="Pfam" id="PF00877">
    <property type="entry name" value="NLPC_P60"/>
    <property type="match status" value="1"/>
</dbReference>
<proteinExistence type="inferred from homology"/>
<dbReference type="Proteomes" id="UP000298681">
    <property type="component" value="Unassembled WGS sequence"/>
</dbReference>
<evidence type="ECO:0000256" key="4">
    <source>
        <dbReference type="ARBA" id="ARBA00022807"/>
    </source>
</evidence>
<comment type="similarity">
    <text evidence="1">Belongs to the peptidase C40 family.</text>
</comment>
<dbReference type="Gene3D" id="3.90.1720.10">
    <property type="entry name" value="endopeptidase domain like (from Nostoc punctiforme)"/>
    <property type="match status" value="1"/>
</dbReference>
<keyword evidence="5" id="KW-0732">Signal</keyword>
<evidence type="ECO:0000313" key="8">
    <source>
        <dbReference type="Proteomes" id="UP000298681"/>
    </source>
</evidence>
<dbReference type="PIRSF" id="PIRSF019015">
    <property type="entry name" value="P60_peptidase_YkfC"/>
    <property type="match status" value="1"/>
</dbReference>
<evidence type="ECO:0000256" key="5">
    <source>
        <dbReference type="SAM" id="SignalP"/>
    </source>
</evidence>
<dbReference type="InterPro" id="IPR039439">
    <property type="entry name" value="SH3b1_dom"/>
</dbReference>
<dbReference type="PROSITE" id="PS51935">
    <property type="entry name" value="NLPC_P60"/>
    <property type="match status" value="1"/>
</dbReference>